<evidence type="ECO:0000313" key="3">
    <source>
        <dbReference type="Proteomes" id="UP000288805"/>
    </source>
</evidence>
<dbReference type="AlphaFoldDB" id="A0A438FYT9"/>
<keyword evidence="1" id="KW-1133">Transmembrane helix</keyword>
<sequence>MVPILNSGNHLGYVLIGFGLFLSATAIVALCAKHAGFVSRKCNKTSNPKLVPKSPLASPKELLTSISNKAVPFIYKKKGGDEAGAETGACRVEEGTGEGGLWQKSILMGERCQHPEFSGVIFYDGYGNQVSEPPRTPRASPLQVFLIQWLKISNKNRNKNFKDGCCS</sequence>
<dbReference type="PANTHER" id="PTHR33237:SF50">
    <property type="entry name" value="TRANSMEMBRANE PROTEIN"/>
    <property type="match status" value="1"/>
</dbReference>
<keyword evidence="1" id="KW-0472">Membrane</keyword>
<evidence type="ECO:0000256" key="1">
    <source>
        <dbReference type="SAM" id="Phobius"/>
    </source>
</evidence>
<organism evidence="2 3">
    <name type="scientific">Vitis vinifera</name>
    <name type="common">Grape</name>
    <dbReference type="NCBI Taxonomy" id="29760"/>
    <lineage>
        <taxon>Eukaryota</taxon>
        <taxon>Viridiplantae</taxon>
        <taxon>Streptophyta</taxon>
        <taxon>Embryophyta</taxon>
        <taxon>Tracheophyta</taxon>
        <taxon>Spermatophyta</taxon>
        <taxon>Magnoliopsida</taxon>
        <taxon>eudicotyledons</taxon>
        <taxon>Gunneridae</taxon>
        <taxon>Pentapetalae</taxon>
        <taxon>rosids</taxon>
        <taxon>Vitales</taxon>
        <taxon>Vitaceae</taxon>
        <taxon>Viteae</taxon>
        <taxon>Vitis</taxon>
    </lineage>
</organism>
<dbReference type="Proteomes" id="UP000288805">
    <property type="component" value="Unassembled WGS sequence"/>
</dbReference>
<accession>A0A438FYT9</accession>
<reference evidence="2 3" key="1">
    <citation type="journal article" date="2018" name="PLoS Genet.">
        <title>Population sequencing reveals clonal diversity and ancestral inbreeding in the grapevine cultivar Chardonnay.</title>
        <authorList>
            <person name="Roach M.J."/>
            <person name="Johnson D.L."/>
            <person name="Bohlmann J."/>
            <person name="van Vuuren H.J."/>
            <person name="Jones S.J."/>
            <person name="Pretorius I.S."/>
            <person name="Schmidt S.A."/>
            <person name="Borneman A.R."/>
        </authorList>
    </citation>
    <scope>NUCLEOTIDE SEQUENCE [LARGE SCALE GENOMIC DNA]</scope>
    <source>
        <strain evidence="3">cv. Chardonnay</strain>
        <tissue evidence="2">Leaf</tissue>
    </source>
</reference>
<evidence type="ECO:0008006" key="4">
    <source>
        <dbReference type="Google" id="ProtNLM"/>
    </source>
</evidence>
<evidence type="ECO:0000313" key="2">
    <source>
        <dbReference type="EMBL" id="RVW65126.1"/>
    </source>
</evidence>
<proteinExistence type="predicted"/>
<keyword evidence="1" id="KW-0812">Transmembrane</keyword>
<name>A0A438FYT9_VITVI</name>
<gene>
    <name evidence="2" type="ORF">CK203_034901</name>
</gene>
<protein>
    <recommendedName>
        <fullName evidence="4">Transmembrane protein</fullName>
    </recommendedName>
</protein>
<dbReference type="EMBL" id="QGNW01000693">
    <property type="protein sequence ID" value="RVW65126.1"/>
    <property type="molecule type" value="Genomic_DNA"/>
</dbReference>
<feature type="transmembrane region" description="Helical" evidence="1">
    <location>
        <begin position="12"/>
        <end position="32"/>
    </location>
</feature>
<comment type="caution">
    <text evidence="2">The sequence shown here is derived from an EMBL/GenBank/DDBJ whole genome shotgun (WGS) entry which is preliminary data.</text>
</comment>
<dbReference type="PANTHER" id="PTHR33237">
    <property type="entry name" value="F2P16.13 PROTEIN-RELATED"/>
    <property type="match status" value="1"/>
</dbReference>